<dbReference type="AlphaFoldDB" id="A0A371G3I8"/>
<proteinExistence type="predicted"/>
<keyword evidence="2" id="KW-1185">Reference proteome</keyword>
<protein>
    <submittedName>
        <fullName evidence="1">Uncharacterized protein</fullName>
    </submittedName>
</protein>
<reference evidence="1" key="1">
    <citation type="submission" date="2018-05" db="EMBL/GenBank/DDBJ databases">
        <title>Draft genome of Mucuna pruriens seed.</title>
        <authorList>
            <person name="Nnadi N.E."/>
            <person name="Vos R."/>
            <person name="Hasami M.H."/>
            <person name="Devisetty U.K."/>
            <person name="Aguiy J.C."/>
        </authorList>
    </citation>
    <scope>NUCLEOTIDE SEQUENCE [LARGE SCALE GENOMIC DNA]</scope>
    <source>
        <strain evidence="1">JCA_2017</strain>
    </source>
</reference>
<name>A0A371G3I8_MUCPR</name>
<dbReference type="CDD" id="cd00303">
    <property type="entry name" value="retropepsin_like"/>
    <property type="match status" value="1"/>
</dbReference>
<evidence type="ECO:0000313" key="2">
    <source>
        <dbReference type="Proteomes" id="UP000257109"/>
    </source>
</evidence>
<comment type="caution">
    <text evidence="1">The sequence shown here is derived from an EMBL/GenBank/DDBJ whole genome shotgun (WGS) entry which is preliminary data.</text>
</comment>
<dbReference type="PANTHER" id="PTHR32108:SF9">
    <property type="entry name" value="REVERSE TRANSCRIPTASE RNASE H-LIKE DOMAIN-CONTAINING PROTEIN"/>
    <property type="match status" value="1"/>
</dbReference>
<dbReference type="InterPro" id="IPR021109">
    <property type="entry name" value="Peptidase_aspartic_dom_sf"/>
</dbReference>
<sequence>MIVVTMLKPLEPPYPKNYDPNAKCDYHRGAIGHPIEKCWGLKHKENELNVNNNPLLAHEGQSVNALSHERLKHEPDETGSSQTHSAQVVAEDLLPKSLIIRYDPIHSPRAPLIIQVLAKPVYSDNHTVPWQYNPIEVTLEEKDPTKEVTNIAEPGGVTRSGKIYTPNTLRKKISPSEPKGVVVENAKDPTIGKEAEEFLKLIRHSKILNEVHVAQDITLEKFGGIVNNLTVGSRLSFSKEEILAKGRGHNQPFHIFVKCDDYKITRVLIDNGSSLNVLPKITLDKLCSTSSSLKSSSIIVRAFDRSKREVMGEVTLPFRIGPTTFDITFQVMDIRPAYNCLLGRP</sequence>
<evidence type="ECO:0000313" key="1">
    <source>
        <dbReference type="EMBL" id="RDX85140.1"/>
    </source>
</evidence>
<feature type="non-terminal residue" evidence="1">
    <location>
        <position position="1"/>
    </location>
</feature>
<dbReference type="PANTHER" id="PTHR32108">
    <property type="entry name" value="DNA-DIRECTED RNA POLYMERASE SUBUNIT ALPHA"/>
    <property type="match status" value="1"/>
</dbReference>
<dbReference type="Gene3D" id="2.40.70.10">
    <property type="entry name" value="Acid Proteases"/>
    <property type="match status" value="1"/>
</dbReference>
<gene>
    <name evidence="1" type="ORF">CR513_33696</name>
</gene>
<dbReference type="EMBL" id="QJKJ01006864">
    <property type="protein sequence ID" value="RDX85140.1"/>
    <property type="molecule type" value="Genomic_DNA"/>
</dbReference>
<accession>A0A371G3I8</accession>
<organism evidence="1 2">
    <name type="scientific">Mucuna pruriens</name>
    <name type="common">Velvet bean</name>
    <name type="synonym">Dolichos pruriens</name>
    <dbReference type="NCBI Taxonomy" id="157652"/>
    <lineage>
        <taxon>Eukaryota</taxon>
        <taxon>Viridiplantae</taxon>
        <taxon>Streptophyta</taxon>
        <taxon>Embryophyta</taxon>
        <taxon>Tracheophyta</taxon>
        <taxon>Spermatophyta</taxon>
        <taxon>Magnoliopsida</taxon>
        <taxon>eudicotyledons</taxon>
        <taxon>Gunneridae</taxon>
        <taxon>Pentapetalae</taxon>
        <taxon>rosids</taxon>
        <taxon>fabids</taxon>
        <taxon>Fabales</taxon>
        <taxon>Fabaceae</taxon>
        <taxon>Papilionoideae</taxon>
        <taxon>50 kb inversion clade</taxon>
        <taxon>NPAAA clade</taxon>
        <taxon>indigoferoid/millettioid clade</taxon>
        <taxon>Phaseoleae</taxon>
        <taxon>Mucuna</taxon>
    </lineage>
</organism>
<dbReference type="Proteomes" id="UP000257109">
    <property type="component" value="Unassembled WGS sequence"/>
</dbReference>